<evidence type="ECO:0000313" key="1">
    <source>
        <dbReference type="Ensembl" id="ENSSMAP00000012935.2"/>
    </source>
</evidence>
<dbReference type="AlphaFoldDB" id="A0A8D3A5R0"/>
<reference evidence="1" key="1">
    <citation type="submission" date="2023-05" db="EMBL/GenBank/DDBJ databases">
        <title>High-quality long-read genome of Scophthalmus maximus.</title>
        <authorList>
            <person name="Lien S."/>
            <person name="Martinez P."/>
        </authorList>
    </citation>
    <scope>NUCLEOTIDE SEQUENCE [LARGE SCALE GENOMIC DNA]</scope>
</reference>
<organism evidence="1 2">
    <name type="scientific">Scophthalmus maximus</name>
    <name type="common">Turbot</name>
    <name type="synonym">Psetta maxima</name>
    <dbReference type="NCBI Taxonomy" id="52904"/>
    <lineage>
        <taxon>Eukaryota</taxon>
        <taxon>Metazoa</taxon>
        <taxon>Chordata</taxon>
        <taxon>Craniata</taxon>
        <taxon>Vertebrata</taxon>
        <taxon>Euteleostomi</taxon>
        <taxon>Actinopterygii</taxon>
        <taxon>Neopterygii</taxon>
        <taxon>Teleostei</taxon>
        <taxon>Neoteleostei</taxon>
        <taxon>Acanthomorphata</taxon>
        <taxon>Carangaria</taxon>
        <taxon>Pleuronectiformes</taxon>
        <taxon>Pleuronectoidei</taxon>
        <taxon>Scophthalmidae</taxon>
        <taxon>Scophthalmus</taxon>
    </lineage>
</organism>
<dbReference type="Proteomes" id="UP000694558">
    <property type="component" value="Chromosome 15"/>
</dbReference>
<reference evidence="1" key="2">
    <citation type="submission" date="2025-08" db="UniProtKB">
        <authorList>
            <consortium name="Ensembl"/>
        </authorList>
    </citation>
    <scope>IDENTIFICATION</scope>
</reference>
<protein>
    <submittedName>
        <fullName evidence="1">Uncharacterized protein</fullName>
    </submittedName>
</protein>
<proteinExistence type="predicted"/>
<accession>A0A8D3A5R0</accession>
<name>A0A8D3A5R0_SCOMX</name>
<dbReference type="Ensembl" id="ENSSMAT00000013104.2">
    <property type="protein sequence ID" value="ENSSMAP00000012935.2"/>
    <property type="gene ID" value="ENSSMAG00000007966.2"/>
</dbReference>
<evidence type="ECO:0000313" key="2">
    <source>
        <dbReference type="Proteomes" id="UP000694558"/>
    </source>
</evidence>
<sequence>NRFFCTSLFDIHINFTDNRRTGEARKMKNSITEKRGGIKCGPGAGLWGPGRSEGIRLAPSLHQRLHRVKMSDCPHADNVCSSATHVVSLTFPGTSHCHGGLTCHLLRDCHRFVALKDRPGLEASGCGAEAASAVRF</sequence>